<organism evidence="1">
    <name type="scientific">marine sediment metagenome</name>
    <dbReference type="NCBI Taxonomy" id="412755"/>
    <lineage>
        <taxon>unclassified sequences</taxon>
        <taxon>metagenomes</taxon>
        <taxon>ecological metagenomes</taxon>
    </lineage>
</organism>
<gene>
    <name evidence="1" type="ORF">LCGC14_2133750</name>
</gene>
<accession>A0A0F9GWN3</accession>
<dbReference type="EMBL" id="LAZR01026820">
    <property type="protein sequence ID" value="KKL67562.1"/>
    <property type="molecule type" value="Genomic_DNA"/>
</dbReference>
<comment type="caution">
    <text evidence="1">The sequence shown here is derived from an EMBL/GenBank/DDBJ whole genome shotgun (WGS) entry which is preliminary data.</text>
</comment>
<dbReference type="AlphaFoldDB" id="A0A0F9GWN3"/>
<name>A0A0F9GWN3_9ZZZZ</name>
<sequence length="131" mass="15083">MKTLIEVAGWLRSRGHVSGTLTPWDNLAPQAQRQWLEEARELMRIVGMEYEEKVSTTDEAPKALGLSLPDIAPQDNWQHRAENMRCRTCMWYVPKSEKLGRCRFNAPTIKGWPAMFPGDWCGSHKIDENKV</sequence>
<reference evidence="1" key="1">
    <citation type="journal article" date="2015" name="Nature">
        <title>Complex archaea that bridge the gap between prokaryotes and eukaryotes.</title>
        <authorList>
            <person name="Spang A."/>
            <person name="Saw J.H."/>
            <person name="Jorgensen S.L."/>
            <person name="Zaremba-Niedzwiedzka K."/>
            <person name="Martijn J."/>
            <person name="Lind A.E."/>
            <person name="van Eijk R."/>
            <person name="Schleper C."/>
            <person name="Guy L."/>
            <person name="Ettema T.J."/>
        </authorList>
    </citation>
    <scope>NUCLEOTIDE SEQUENCE</scope>
</reference>
<proteinExistence type="predicted"/>
<protein>
    <submittedName>
        <fullName evidence="1">Uncharacterized protein</fullName>
    </submittedName>
</protein>
<evidence type="ECO:0000313" key="1">
    <source>
        <dbReference type="EMBL" id="KKL67562.1"/>
    </source>
</evidence>